<accession>A0A8T3V3I5</accession>
<dbReference type="GO" id="GO:0005507">
    <property type="term" value="F:copper ion binding"/>
    <property type="evidence" value="ECO:0007669"/>
    <property type="project" value="TreeGrafter"/>
</dbReference>
<dbReference type="InterPro" id="IPR036412">
    <property type="entry name" value="HAD-like_sf"/>
</dbReference>
<proteinExistence type="predicted"/>
<dbReference type="GO" id="GO:0016020">
    <property type="term" value="C:membrane"/>
    <property type="evidence" value="ECO:0007669"/>
    <property type="project" value="TreeGrafter"/>
</dbReference>
<dbReference type="Proteomes" id="UP000783037">
    <property type="component" value="Unassembled WGS sequence"/>
</dbReference>
<dbReference type="GO" id="GO:0016787">
    <property type="term" value="F:hydrolase activity"/>
    <property type="evidence" value="ECO:0007669"/>
    <property type="project" value="UniProtKB-KW"/>
</dbReference>
<evidence type="ECO:0000256" key="1">
    <source>
        <dbReference type="ARBA" id="ARBA00022967"/>
    </source>
</evidence>
<dbReference type="PANTHER" id="PTHR43520">
    <property type="entry name" value="ATP7, ISOFORM B"/>
    <property type="match status" value="1"/>
</dbReference>
<dbReference type="InterPro" id="IPR023214">
    <property type="entry name" value="HAD_sf"/>
</dbReference>
<sequence length="264" mass="29345">MKKAVVFDNSGTLIERFRVIKDVINGNIFTDINSLDLIDQADALALVVLQFNTNKLLKLDSDTFISDVIKEYNIDFDVSFSTKQVSKAEVKEILDNEKSATVSDITDGFDILREKISHMELCNGSALIVDMDLGVVAYTITSAGKFFPKVFETVETLKSRGIEIYIASGDRKGAINRLANMLDVPEDNAFGTVSTRGKCEVVSILKDSGYKVMMVGDGLNDILAFKKADVSVLTIEQQEEVSPKMMDKTDYIIEDIFEVTMIDF</sequence>
<dbReference type="Pfam" id="PF00702">
    <property type="entry name" value="Hydrolase"/>
    <property type="match status" value="1"/>
</dbReference>
<keyword evidence="2" id="KW-0378">Hydrolase</keyword>
<protein>
    <submittedName>
        <fullName evidence="2">HAD family hydrolase</fullName>
    </submittedName>
</protein>
<dbReference type="SUPFAM" id="SSF56784">
    <property type="entry name" value="HAD-like"/>
    <property type="match status" value="1"/>
</dbReference>
<dbReference type="GO" id="GO:0043682">
    <property type="term" value="F:P-type divalent copper transporter activity"/>
    <property type="evidence" value="ECO:0007669"/>
    <property type="project" value="TreeGrafter"/>
</dbReference>
<dbReference type="AlphaFoldDB" id="A0A8T3V3I5"/>
<dbReference type="PRINTS" id="PR00119">
    <property type="entry name" value="CATATPASE"/>
</dbReference>
<dbReference type="GO" id="GO:0055070">
    <property type="term" value="P:copper ion homeostasis"/>
    <property type="evidence" value="ECO:0007669"/>
    <property type="project" value="TreeGrafter"/>
</dbReference>
<evidence type="ECO:0000313" key="2">
    <source>
        <dbReference type="EMBL" id="MBE6501093.1"/>
    </source>
</evidence>
<dbReference type="PANTHER" id="PTHR43520:SF8">
    <property type="entry name" value="P-TYPE CU(+) TRANSPORTER"/>
    <property type="match status" value="1"/>
</dbReference>
<keyword evidence="1" id="KW-1278">Translocase</keyword>
<comment type="caution">
    <text evidence="2">The sequence shown here is derived from an EMBL/GenBank/DDBJ whole genome shotgun (WGS) entry which is preliminary data.</text>
</comment>
<gene>
    <name evidence="2" type="ORF">E7Z79_01475</name>
</gene>
<organism evidence="2 3">
    <name type="scientific">Methanobrevibacter thaueri</name>
    <dbReference type="NCBI Taxonomy" id="190975"/>
    <lineage>
        <taxon>Archaea</taxon>
        <taxon>Methanobacteriati</taxon>
        <taxon>Methanobacteriota</taxon>
        <taxon>Methanomada group</taxon>
        <taxon>Methanobacteria</taxon>
        <taxon>Methanobacteriales</taxon>
        <taxon>Methanobacteriaceae</taxon>
        <taxon>Methanobrevibacter</taxon>
    </lineage>
</organism>
<evidence type="ECO:0000313" key="3">
    <source>
        <dbReference type="Proteomes" id="UP000783037"/>
    </source>
</evidence>
<reference evidence="2" key="1">
    <citation type="submission" date="2019-04" db="EMBL/GenBank/DDBJ databases">
        <title>Evolution of Biomass-Degrading Anaerobic Consortia Revealed by Metagenomics.</title>
        <authorList>
            <person name="Peng X."/>
        </authorList>
    </citation>
    <scope>NUCLEOTIDE SEQUENCE</scope>
    <source>
        <strain evidence="2">SIG18</strain>
    </source>
</reference>
<dbReference type="Gene3D" id="3.40.50.1000">
    <property type="entry name" value="HAD superfamily/HAD-like"/>
    <property type="match status" value="1"/>
</dbReference>
<dbReference type="RefSeq" id="WP_303738213.1">
    <property type="nucleotide sequence ID" value="NZ_SUTK01000004.1"/>
</dbReference>
<name>A0A8T3V3I5_9EURY</name>
<dbReference type="EMBL" id="SUTK01000004">
    <property type="protein sequence ID" value="MBE6501093.1"/>
    <property type="molecule type" value="Genomic_DNA"/>
</dbReference>